<name>A0ABM0WP56_CAMSA</name>
<sequence length="241" mass="28103">MGDFNEILTGDEHSLYDQMSVVPQGMRDLQNVVEHCSFSDMQSHGPLYTWCNKREFGLICKKLDRILVNDTWLTAYQQSYGVFEVGGCSDHLRCRIKFGGDRPKLQRPFKFTNALVSDPSFLPMVQEYWESTEQLYHSTSALYRFSKKLKAFNPQIKKLCREKLGGLEQKTKEALAHLCTCQLETLQNPTEQAMRNESIAYSRWLFVLGLEEKYLKQKSKLHWLRVRDGNNKVFHHAAKVR</sequence>
<dbReference type="GeneID" id="104753440"/>
<accession>A0ABM0WP56</accession>
<dbReference type="Proteomes" id="UP000694864">
    <property type="component" value="Chromosome 16"/>
</dbReference>
<dbReference type="Gene3D" id="3.60.10.10">
    <property type="entry name" value="Endonuclease/exonuclease/phosphatase"/>
    <property type="match status" value="1"/>
</dbReference>
<evidence type="ECO:0000313" key="2">
    <source>
        <dbReference type="RefSeq" id="XP_010473996.1"/>
    </source>
</evidence>
<dbReference type="InterPro" id="IPR036691">
    <property type="entry name" value="Endo/exonu/phosph_ase_sf"/>
</dbReference>
<reference evidence="2" key="2">
    <citation type="submission" date="2025-08" db="UniProtKB">
        <authorList>
            <consortium name="RefSeq"/>
        </authorList>
    </citation>
    <scope>IDENTIFICATION</scope>
    <source>
        <tissue evidence="2">Leaf</tissue>
    </source>
</reference>
<gene>
    <name evidence="2" type="primary">LOC104753440</name>
</gene>
<keyword evidence="1" id="KW-1185">Reference proteome</keyword>
<evidence type="ECO:0000313" key="1">
    <source>
        <dbReference type="Proteomes" id="UP000694864"/>
    </source>
</evidence>
<dbReference type="RefSeq" id="XP_010473996.1">
    <property type="nucleotide sequence ID" value="XM_010475694.1"/>
</dbReference>
<dbReference type="SUPFAM" id="SSF56219">
    <property type="entry name" value="DNase I-like"/>
    <property type="match status" value="1"/>
</dbReference>
<protein>
    <submittedName>
        <fullName evidence="2">Uncharacterized protein LOC104753440</fullName>
    </submittedName>
</protein>
<organism evidence="1 2">
    <name type="scientific">Camelina sativa</name>
    <name type="common">False flax</name>
    <name type="synonym">Myagrum sativum</name>
    <dbReference type="NCBI Taxonomy" id="90675"/>
    <lineage>
        <taxon>Eukaryota</taxon>
        <taxon>Viridiplantae</taxon>
        <taxon>Streptophyta</taxon>
        <taxon>Embryophyta</taxon>
        <taxon>Tracheophyta</taxon>
        <taxon>Spermatophyta</taxon>
        <taxon>Magnoliopsida</taxon>
        <taxon>eudicotyledons</taxon>
        <taxon>Gunneridae</taxon>
        <taxon>Pentapetalae</taxon>
        <taxon>rosids</taxon>
        <taxon>malvids</taxon>
        <taxon>Brassicales</taxon>
        <taxon>Brassicaceae</taxon>
        <taxon>Camelineae</taxon>
        <taxon>Camelina</taxon>
    </lineage>
</organism>
<dbReference type="PANTHER" id="PTHR33710">
    <property type="entry name" value="BNAC02G09200D PROTEIN"/>
    <property type="match status" value="1"/>
</dbReference>
<dbReference type="PANTHER" id="PTHR33710:SF79">
    <property type="entry name" value="OS06G0205337 PROTEIN"/>
    <property type="match status" value="1"/>
</dbReference>
<reference evidence="1" key="1">
    <citation type="journal article" date="2014" name="Nat. Commun.">
        <title>The emerging biofuel crop Camelina sativa retains a highly undifferentiated hexaploid genome structure.</title>
        <authorList>
            <person name="Kagale S."/>
            <person name="Koh C."/>
            <person name="Nixon J."/>
            <person name="Bollina V."/>
            <person name="Clarke W.E."/>
            <person name="Tuteja R."/>
            <person name="Spillane C."/>
            <person name="Robinson S.J."/>
            <person name="Links M.G."/>
            <person name="Clarke C."/>
            <person name="Higgins E.E."/>
            <person name="Huebert T."/>
            <person name="Sharpe A.G."/>
            <person name="Parkin I.A."/>
        </authorList>
    </citation>
    <scope>NUCLEOTIDE SEQUENCE [LARGE SCALE GENOMIC DNA]</scope>
    <source>
        <strain evidence="1">cv. DH55</strain>
    </source>
</reference>
<proteinExistence type="predicted"/>